<sequence>MITKLHAGISKQLLILIATNLIICLFIFLFNIVIGEYIGYNRQIITFNCILFGCYFIINTVLIVNIIKAHIVQMDLDMRQDAYDQLQDYTNQIENMYSSLRSFKHDYLNIMLSMSGYIETGDIDGLQKYFDKEIIPLNNKLSKNTSHMNQLMNIKITELKSIISAKLLYAMELNINVNIEVTEEISEISMDTVDLARILGVFLDNAIEATLETEVPSIQFAVINLDNEYTFII</sequence>
<dbReference type="AlphaFoldDB" id="A0A1C7IC13"/>
<dbReference type="InterPro" id="IPR016120">
    <property type="entry name" value="Sig_transdc_His_kin_SpoOB"/>
</dbReference>
<dbReference type="KEGG" id="byl:A4V09_08245"/>
<keyword evidence="4" id="KW-0812">Transmembrane</keyword>
<evidence type="ECO:0000256" key="1">
    <source>
        <dbReference type="ARBA" id="ARBA00022553"/>
    </source>
</evidence>
<feature type="transmembrane region" description="Helical" evidence="4">
    <location>
        <begin position="44"/>
        <end position="67"/>
    </location>
</feature>
<keyword evidence="3" id="KW-0418">Kinase</keyword>
<dbReference type="Proteomes" id="UP000092574">
    <property type="component" value="Chromosome"/>
</dbReference>
<dbReference type="SUPFAM" id="SSF55890">
    <property type="entry name" value="Sporulation response regulatory protein Spo0B"/>
    <property type="match status" value="1"/>
</dbReference>
<evidence type="ECO:0000259" key="5">
    <source>
        <dbReference type="Pfam" id="PF14501"/>
    </source>
</evidence>
<evidence type="ECO:0000256" key="4">
    <source>
        <dbReference type="SAM" id="Phobius"/>
    </source>
</evidence>
<keyword evidence="4" id="KW-0472">Membrane</keyword>
<feature type="domain" description="Sensor histidine kinase NatK-like C-terminal" evidence="5">
    <location>
        <begin position="190"/>
        <end position="233"/>
    </location>
</feature>
<keyword evidence="4" id="KW-1133">Transmembrane helix</keyword>
<evidence type="ECO:0000313" key="6">
    <source>
        <dbReference type="EMBL" id="ANU75762.2"/>
    </source>
</evidence>
<keyword evidence="7" id="KW-1185">Reference proteome</keyword>
<name>A0A1C7IC13_9FIRM</name>
<reference evidence="6" key="1">
    <citation type="submission" date="2017-04" db="EMBL/GenBank/DDBJ databases">
        <title>Complete Genome Sequences of Twelve Strains of a Stable Defined Moderately Diverse Mouse Microbiota 2 (sDMDMm2).</title>
        <authorList>
            <person name="Uchimura Y."/>
            <person name="Wyss M."/>
            <person name="Brugiroux S."/>
            <person name="Limenitakis J.P."/>
            <person name="Stecher B."/>
            <person name="McCoy K.D."/>
            <person name="Macpherson A.J."/>
        </authorList>
    </citation>
    <scope>NUCLEOTIDE SEQUENCE</scope>
    <source>
        <strain evidence="6">YL58</strain>
    </source>
</reference>
<dbReference type="GO" id="GO:0042802">
    <property type="term" value="F:identical protein binding"/>
    <property type="evidence" value="ECO:0007669"/>
    <property type="project" value="TreeGrafter"/>
</dbReference>
<organism evidence="6 7">
    <name type="scientific">Blautia pseudococcoides</name>
    <dbReference type="NCBI Taxonomy" id="1796616"/>
    <lineage>
        <taxon>Bacteria</taxon>
        <taxon>Bacillati</taxon>
        <taxon>Bacillota</taxon>
        <taxon>Clostridia</taxon>
        <taxon>Lachnospirales</taxon>
        <taxon>Lachnospiraceae</taxon>
        <taxon>Blautia</taxon>
    </lineage>
</organism>
<accession>A0A1C7IC13</accession>
<evidence type="ECO:0000256" key="3">
    <source>
        <dbReference type="ARBA" id="ARBA00022777"/>
    </source>
</evidence>
<dbReference type="GO" id="GO:0000155">
    <property type="term" value="F:phosphorelay sensor kinase activity"/>
    <property type="evidence" value="ECO:0007669"/>
    <property type="project" value="InterPro"/>
</dbReference>
<dbReference type="Pfam" id="PF14501">
    <property type="entry name" value="HATPase_c_5"/>
    <property type="match status" value="1"/>
</dbReference>
<dbReference type="Gene3D" id="3.30.565.10">
    <property type="entry name" value="Histidine kinase-like ATPase, C-terminal domain"/>
    <property type="match status" value="1"/>
</dbReference>
<gene>
    <name evidence="6" type="ORF">A4V09_08245</name>
</gene>
<proteinExistence type="predicted"/>
<dbReference type="EMBL" id="CP015405">
    <property type="protein sequence ID" value="ANU75762.2"/>
    <property type="molecule type" value="Genomic_DNA"/>
</dbReference>
<feature type="transmembrane region" description="Helical" evidence="4">
    <location>
        <begin position="12"/>
        <end position="38"/>
    </location>
</feature>
<evidence type="ECO:0000256" key="2">
    <source>
        <dbReference type="ARBA" id="ARBA00022679"/>
    </source>
</evidence>
<dbReference type="PANTHER" id="PTHR40448">
    <property type="entry name" value="TWO-COMPONENT SENSOR HISTIDINE KINASE"/>
    <property type="match status" value="1"/>
</dbReference>
<keyword evidence="2" id="KW-0808">Transferase</keyword>
<dbReference type="PANTHER" id="PTHR40448:SF1">
    <property type="entry name" value="TWO-COMPONENT SENSOR HISTIDINE KINASE"/>
    <property type="match status" value="1"/>
</dbReference>
<evidence type="ECO:0000313" key="7">
    <source>
        <dbReference type="Proteomes" id="UP000092574"/>
    </source>
</evidence>
<dbReference type="InterPro" id="IPR036890">
    <property type="entry name" value="HATPase_C_sf"/>
</dbReference>
<keyword evidence="1" id="KW-0597">Phosphoprotein</keyword>
<dbReference type="InterPro" id="IPR032834">
    <property type="entry name" value="NatK-like_C"/>
</dbReference>
<dbReference type="STRING" id="1796616.A4V09_08245"/>
<protein>
    <recommendedName>
        <fullName evidence="5">Sensor histidine kinase NatK-like C-terminal domain-containing protein</fullName>
    </recommendedName>
</protein>